<name>E9E808_METAQ</name>
<dbReference type="InterPro" id="IPR053137">
    <property type="entry name" value="NLR-like"/>
</dbReference>
<dbReference type="Pfam" id="PF01048">
    <property type="entry name" value="PNP_UDP_1"/>
    <property type="match status" value="1"/>
</dbReference>
<evidence type="ECO:0000313" key="5">
    <source>
        <dbReference type="Proteomes" id="UP000002499"/>
    </source>
</evidence>
<proteinExistence type="predicted"/>
<feature type="domain" description="Nephrocystin 3-like N-terminal" evidence="3">
    <location>
        <begin position="308"/>
        <end position="467"/>
    </location>
</feature>
<dbReference type="InParanoid" id="E9E808"/>
<dbReference type="PANTHER" id="PTHR46082">
    <property type="entry name" value="ATP/GTP-BINDING PROTEIN-RELATED"/>
    <property type="match status" value="1"/>
</dbReference>
<dbReference type="InterPro" id="IPR056884">
    <property type="entry name" value="NPHP3-like_N"/>
</dbReference>
<evidence type="ECO:0000259" key="3">
    <source>
        <dbReference type="Pfam" id="PF24883"/>
    </source>
</evidence>
<dbReference type="AlphaFoldDB" id="E9E808"/>
<dbReference type="SUPFAM" id="SSF52540">
    <property type="entry name" value="P-loop containing nucleoside triphosphate hydrolases"/>
    <property type="match status" value="1"/>
</dbReference>
<evidence type="ECO:0000256" key="1">
    <source>
        <dbReference type="ARBA" id="ARBA00022737"/>
    </source>
</evidence>
<dbReference type="STRING" id="655827.E9E808"/>
<dbReference type="InterPro" id="IPR027417">
    <property type="entry name" value="P-loop_NTPase"/>
</dbReference>
<accession>E9E808</accession>
<dbReference type="HOGENOM" id="CLU_412237_0_0_1"/>
<feature type="domain" description="Nucleoside phosphorylase" evidence="2">
    <location>
        <begin position="18"/>
        <end position="115"/>
    </location>
</feature>
<dbReference type="InterPro" id="IPR000845">
    <property type="entry name" value="Nucleoside_phosphorylase_d"/>
</dbReference>
<dbReference type="Gene3D" id="3.40.50.300">
    <property type="entry name" value="P-loop containing nucleotide triphosphate hydrolases"/>
    <property type="match status" value="1"/>
</dbReference>
<dbReference type="GO" id="GO:0003824">
    <property type="term" value="F:catalytic activity"/>
    <property type="evidence" value="ECO:0007669"/>
    <property type="project" value="InterPro"/>
</dbReference>
<keyword evidence="1" id="KW-0677">Repeat</keyword>
<gene>
    <name evidence="4" type="ORF">MAC_06006</name>
</gene>
<dbReference type="GO" id="GO:0009116">
    <property type="term" value="P:nucleoside metabolic process"/>
    <property type="evidence" value="ECO:0007669"/>
    <property type="project" value="InterPro"/>
</dbReference>
<organism evidence="5">
    <name type="scientific">Metarhizium acridum (strain CQMa 102)</name>
    <dbReference type="NCBI Taxonomy" id="655827"/>
    <lineage>
        <taxon>Eukaryota</taxon>
        <taxon>Fungi</taxon>
        <taxon>Dikarya</taxon>
        <taxon>Ascomycota</taxon>
        <taxon>Pezizomycotina</taxon>
        <taxon>Sordariomycetes</taxon>
        <taxon>Hypocreomycetidae</taxon>
        <taxon>Hypocreales</taxon>
        <taxon>Clavicipitaceae</taxon>
        <taxon>Metarhizium</taxon>
    </lineage>
</organism>
<evidence type="ECO:0000259" key="2">
    <source>
        <dbReference type="Pfam" id="PF01048"/>
    </source>
</evidence>
<evidence type="ECO:0000313" key="4">
    <source>
        <dbReference type="EMBL" id="EFY88015.1"/>
    </source>
</evidence>
<dbReference type="eggNOG" id="KOG0266">
    <property type="taxonomic scope" value="Eukaryota"/>
</dbReference>
<dbReference type="Proteomes" id="UP000002499">
    <property type="component" value="Unassembled WGS sequence"/>
</dbReference>
<dbReference type="SUPFAM" id="SSF53167">
    <property type="entry name" value="Purine and uridine phosphorylases"/>
    <property type="match status" value="1"/>
</dbReference>
<sequence>MSAPTTHHQKIKPGDVTVAIFVALVLESVAVVLSFDEEFHCHTKGAKYVYRFGRIGQHCVVVAQPNDMGKVNASNISAHVTNVFPNVRLALMVGIGGGIPGGEKDIRLGDVVVSKPEDGLPGVLEYDFVRVEGDGRLVRKGTLDKPHPTLLSAVNYIEGEEIMDRSSLPENLDYIIRKSAKFQHPGKADVLYDITFRHVGGKDCTACEDCPNKRIVQRPLRQQRGPKVFHGLIMSGDSVVKDPYERLRLCDGYDKALCFEMEAAGIMDESPCLVVRGICDYCDTHKQGDWQSAGGAFGADEGDVASPWTNDIDGETFFLLHGPAGTGKSTIARSIANQLATDPTMTTKLGASYFFNTSSSKLFFPTIAARLMHSIPELKQHLWNSLEYCGWFSKAEIEGKDREKQLQTLILNPIRYLSEQSSEKWSRVIVVDALDKCEKEHILTICTLLSRLHGLDAVRFRIFLTSRSQGTIMERFHKLEKEHMARSLSILKYPSETKADIAKVLEADFADVKKRKNIREDWPEPEDLNHLVELATTPSPLFIYAATVCRYVDNAMISTNPVWRLRHWLDKFKNASRFDERFDKKFDRGLDQQFNDMYKEVLKEATGRLQVHEREILEDVLCSILVLFTPLPSKCLAALLGKNDRDVDCLLPNLYATQRAYFKWMP</sequence>
<keyword evidence="5" id="KW-1185">Reference proteome</keyword>
<dbReference type="OrthoDB" id="1577640at2759"/>
<dbReference type="EMBL" id="GL698518">
    <property type="protein sequence ID" value="EFY88015.1"/>
    <property type="molecule type" value="Genomic_DNA"/>
</dbReference>
<dbReference type="Gene3D" id="3.40.50.1580">
    <property type="entry name" value="Nucleoside phosphorylase domain"/>
    <property type="match status" value="1"/>
</dbReference>
<dbReference type="Pfam" id="PF24883">
    <property type="entry name" value="NPHP3_N"/>
    <property type="match status" value="1"/>
</dbReference>
<dbReference type="InterPro" id="IPR035994">
    <property type="entry name" value="Nucleoside_phosphorylase_sf"/>
</dbReference>
<protein>
    <submittedName>
        <fullName evidence="4">G-protein beta WD-40 repeats containing protein, putative</fullName>
    </submittedName>
</protein>
<reference evidence="4 5" key="1">
    <citation type="journal article" date="2011" name="PLoS Genet.">
        <title>Genome sequencing and comparative transcriptomics of the model entomopathogenic fungi Metarhizium anisopliae and M. acridum.</title>
        <authorList>
            <person name="Gao Q."/>
            <person name="Jin K."/>
            <person name="Ying S.H."/>
            <person name="Zhang Y."/>
            <person name="Xiao G."/>
            <person name="Shang Y."/>
            <person name="Duan Z."/>
            <person name="Hu X."/>
            <person name="Xie X.Q."/>
            <person name="Zhou G."/>
            <person name="Peng G."/>
            <person name="Luo Z."/>
            <person name="Huang W."/>
            <person name="Wang B."/>
            <person name="Fang W."/>
            <person name="Wang S."/>
            <person name="Zhong Y."/>
            <person name="Ma L.J."/>
            <person name="St Leger R.J."/>
            <person name="Zhao G.P."/>
            <person name="Pei Y."/>
            <person name="Feng M.G."/>
            <person name="Xia Y."/>
            <person name="Wang C."/>
        </authorList>
    </citation>
    <scope>NUCLEOTIDE SEQUENCE [LARGE SCALE GENOMIC DNA]</scope>
    <source>
        <strain evidence="4 5">CQMa 102</strain>
    </source>
</reference>
<dbReference type="OMA" id="RQHDPLC"/>
<dbReference type="PANTHER" id="PTHR46082:SF6">
    <property type="entry name" value="AAA+ ATPASE DOMAIN-CONTAINING PROTEIN-RELATED"/>
    <property type="match status" value="1"/>
</dbReference>